<protein>
    <submittedName>
        <fullName evidence="2">Uncharacterized protein</fullName>
    </submittedName>
</protein>
<keyword evidence="1" id="KW-1133">Transmembrane helix</keyword>
<keyword evidence="1" id="KW-0812">Transmembrane</keyword>
<dbReference type="Proteomes" id="UP000231279">
    <property type="component" value="Unassembled WGS sequence"/>
</dbReference>
<dbReference type="EMBL" id="NKXS01003849">
    <property type="protein sequence ID" value="PIN08330.1"/>
    <property type="molecule type" value="Genomic_DNA"/>
</dbReference>
<sequence length="81" mass="9847">MCSFCDFCQFWFFNIDYVENLESFHKCHPKNTQMSEKTLLGFFTLLLFDSFSTHLYAFFINQTVCIHFNVLWWKSRKSSSY</sequence>
<name>A0A2G9GTI2_9LAMI</name>
<evidence type="ECO:0000256" key="1">
    <source>
        <dbReference type="SAM" id="Phobius"/>
    </source>
</evidence>
<organism evidence="2 3">
    <name type="scientific">Handroanthus impetiginosus</name>
    <dbReference type="NCBI Taxonomy" id="429701"/>
    <lineage>
        <taxon>Eukaryota</taxon>
        <taxon>Viridiplantae</taxon>
        <taxon>Streptophyta</taxon>
        <taxon>Embryophyta</taxon>
        <taxon>Tracheophyta</taxon>
        <taxon>Spermatophyta</taxon>
        <taxon>Magnoliopsida</taxon>
        <taxon>eudicotyledons</taxon>
        <taxon>Gunneridae</taxon>
        <taxon>Pentapetalae</taxon>
        <taxon>asterids</taxon>
        <taxon>lamiids</taxon>
        <taxon>Lamiales</taxon>
        <taxon>Bignoniaceae</taxon>
        <taxon>Crescentiina</taxon>
        <taxon>Tabebuia alliance</taxon>
        <taxon>Handroanthus</taxon>
    </lineage>
</organism>
<comment type="caution">
    <text evidence="2">The sequence shown here is derived from an EMBL/GenBank/DDBJ whole genome shotgun (WGS) entry which is preliminary data.</text>
</comment>
<accession>A0A2G9GTI2</accession>
<evidence type="ECO:0000313" key="3">
    <source>
        <dbReference type="Proteomes" id="UP000231279"/>
    </source>
</evidence>
<keyword evidence="1" id="KW-0472">Membrane</keyword>
<reference evidence="3" key="1">
    <citation type="journal article" date="2018" name="Gigascience">
        <title>Genome assembly of the Pink Ipe (Handroanthus impetiginosus, Bignoniaceae), a highly valued, ecologically keystone Neotropical timber forest tree.</title>
        <authorList>
            <person name="Silva-Junior O.B."/>
            <person name="Grattapaglia D."/>
            <person name="Novaes E."/>
            <person name="Collevatti R.G."/>
        </authorList>
    </citation>
    <scope>NUCLEOTIDE SEQUENCE [LARGE SCALE GENOMIC DNA]</scope>
    <source>
        <strain evidence="3">cv. UFG-1</strain>
    </source>
</reference>
<evidence type="ECO:0000313" key="2">
    <source>
        <dbReference type="EMBL" id="PIN08330.1"/>
    </source>
</evidence>
<keyword evidence="3" id="KW-1185">Reference proteome</keyword>
<proteinExistence type="predicted"/>
<dbReference type="AlphaFoldDB" id="A0A2G9GTI2"/>
<feature type="transmembrane region" description="Helical" evidence="1">
    <location>
        <begin position="55"/>
        <end position="73"/>
    </location>
</feature>
<gene>
    <name evidence="2" type="ORF">CDL12_19092</name>
</gene>